<comment type="caution">
    <text evidence="2">The sequence shown here is derived from an EMBL/GenBank/DDBJ whole genome shotgun (WGS) entry which is preliminary data.</text>
</comment>
<feature type="compositionally biased region" description="Polar residues" evidence="1">
    <location>
        <begin position="17"/>
        <end position="32"/>
    </location>
</feature>
<feature type="compositionally biased region" description="Pro residues" evidence="1">
    <location>
        <begin position="299"/>
        <end position="308"/>
    </location>
</feature>
<protein>
    <submittedName>
        <fullName evidence="2">Uncharacterized protein</fullName>
    </submittedName>
</protein>
<dbReference type="EMBL" id="SSOP01000001">
    <property type="protein sequence ID" value="KAB5596478.1"/>
    <property type="molecule type" value="Genomic_DNA"/>
</dbReference>
<accession>A0A5N5QXS5</accession>
<keyword evidence="3" id="KW-1185">Reference proteome</keyword>
<feature type="compositionally biased region" description="Basic and acidic residues" evidence="1">
    <location>
        <begin position="515"/>
        <end position="524"/>
    </location>
</feature>
<evidence type="ECO:0000313" key="2">
    <source>
        <dbReference type="EMBL" id="KAB5596478.1"/>
    </source>
</evidence>
<dbReference type="OrthoDB" id="3239771at2759"/>
<gene>
    <name evidence="2" type="ORF">CTheo_115</name>
</gene>
<evidence type="ECO:0000313" key="3">
    <source>
        <dbReference type="Proteomes" id="UP000383932"/>
    </source>
</evidence>
<evidence type="ECO:0000256" key="1">
    <source>
        <dbReference type="SAM" id="MobiDB-lite"/>
    </source>
</evidence>
<feature type="compositionally biased region" description="Polar residues" evidence="1">
    <location>
        <begin position="404"/>
        <end position="421"/>
    </location>
</feature>
<feature type="region of interest" description="Disordered" evidence="1">
    <location>
        <begin position="365"/>
        <end position="588"/>
    </location>
</feature>
<feature type="compositionally biased region" description="Pro residues" evidence="1">
    <location>
        <begin position="374"/>
        <end position="390"/>
    </location>
</feature>
<reference evidence="2 3" key="1">
    <citation type="journal article" date="2019" name="Fungal Biol. Biotechnol.">
        <title>Draft genome sequence of fastidious pathogen Ceratobasidium theobromae, which causes vascular-streak dieback in Theobroma cacao.</title>
        <authorList>
            <person name="Ali S.S."/>
            <person name="Asman A."/>
            <person name="Shao J."/>
            <person name="Firmansyah A.P."/>
            <person name="Susilo A.W."/>
            <person name="Rosmana A."/>
            <person name="McMahon P."/>
            <person name="Junaid M."/>
            <person name="Guest D."/>
            <person name="Kheng T.Y."/>
            <person name="Meinhardt L.W."/>
            <person name="Bailey B.A."/>
        </authorList>
    </citation>
    <scope>NUCLEOTIDE SEQUENCE [LARGE SCALE GENOMIC DNA]</scope>
    <source>
        <strain evidence="2 3">CT2</strain>
    </source>
</reference>
<sequence length="693" mass="74493">MAAGILHKFRRRRSISPFRNQPQSYVHHSSTPPEWPTSPAQVTPDVYITYPPEEDGLLTSVCVHRAVEHEPKRLRKLEGKHEVPASPPASAAPLYAGLYEPSPGSPPAFRRSSLQAPEVILPKKPSEILRESAAKWRSINRQSAHKDVANQDDALMGADAPTAARAQRDGLQLLTHASSGREGSDGQALKSKTTLRYRASKVFKSFTNREGSHFGSGNAEKRISLSEGRANARSLHKRRNTLSDSPTAFNMFAQTATAHALPREPATSAETSPPPAARSSIEGRRRSSTLGHVDFTPRPMSPPLPPLPASQDAEVGAIPSANDRVVVLEPPVEIVGTGVEQISDSSKGDTLQRKRGKNAFSNLFNIKGDKLFRSPPPARPTEEPTPPVPAIPGDLAQAVADPGTPSSQKSAFASPVSITTPKNRKGNRFGRHRRRGTVGSISRMSAEITGSPSPKSATLRPDTPKTPTSPRSGPFSIVDLRKGFSVRGLGKNKGKLFSAKSSPRIGSPPPMRSFTSEDHAETMPRRSKASRPPPLQSVELPRLSQDPTAPVHEVANASPVTIEFVEPSDTTGASLPSPTDSDGPATPMVDAQEEAAPAAVIELDETKVPEVPELAHTPPTSDENDQAPERTSSASEVTLLAEDPLFSGLSSPSTIPDLQLQLCEPSTKTTNLDAHLRLDSLRFDDFSFDTNVF</sequence>
<feature type="compositionally biased region" description="Polar residues" evidence="1">
    <location>
        <begin position="568"/>
        <end position="580"/>
    </location>
</feature>
<feature type="region of interest" description="Disordered" evidence="1">
    <location>
        <begin position="259"/>
        <end position="311"/>
    </location>
</feature>
<name>A0A5N5QXS5_9AGAM</name>
<feature type="compositionally biased region" description="Polar residues" evidence="1">
    <location>
        <begin position="440"/>
        <end position="456"/>
    </location>
</feature>
<feature type="region of interest" description="Disordered" evidence="1">
    <location>
        <begin position="610"/>
        <end position="634"/>
    </location>
</feature>
<feature type="compositionally biased region" description="Basic residues" evidence="1">
    <location>
        <begin position="422"/>
        <end position="436"/>
    </location>
</feature>
<organism evidence="2 3">
    <name type="scientific">Ceratobasidium theobromae</name>
    <dbReference type="NCBI Taxonomy" id="1582974"/>
    <lineage>
        <taxon>Eukaryota</taxon>
        <taxon>Fungi</taxon>
        <taxon>Dikarya</taxon>
        <taxon>Basidiomycota</taxon>
        <taxon>Agaricomycotina</taxon>
        <taxon>Agaricomycetes</taxon>
        <taxon>Cantharellales</taxon>
        <taxon>Ceratobasidiaceae</taxon>
        <taxon>Ceratobasidium</taxon>
    </lineage>
</organism>
<dbReference type="AlphaFoldDB" id="A0A5N5QXS5"/>
<proteinExistence type="predicted"/>
<dbReference type="Proteomes" id="UP000383932">
    <property type="component" value="Unassembled WGS sequence"/>
</dbReference>
<feature type="region of interest" description="Disordered" evidence="1">
    <location>
        <begin position="1"/>
        <end position="40"/>
    </location>
</feature>